<sequence>MELTSVSGFLGLLPPALIAFAFVWAILRAGSRQVVVHRLWQFVRGKQEIADPEVRAFAEEEASFISFRILAGVPVSSLEKAHELIRWTKLNDVQMYRLRLCGDFFDPDARQVKVDKLPSSFTQKLRAAGLFWWLLVAALSFGSLFLDRTVMTLNATQRHFFATSTQVGSLGSILPFGPKSLKATDCTRPPSANAQRSGFTEQEVGILCTILTDSGADAFLKRTLADQFWSSVKLFGVSAVLFWMSFFSWVAGASAKKLAGRQIDPAVPGAQLSLGLST</sequence>
<evidence type="ECO:0000313" key="2">
    <source>
        <dbReference type="EMBL" id="QFZ82609.1"/>
    </source>
</evidence>
<organism evidence="2 3">
    <name type="scientific">Variovorax paradoxus</name>
    <dbReference type="NCBI Taxonomy" id="34073"/>
    <lineage>
        <taxon>Bacteria</taxon>
        <taxon>Pseudomonadati</taxon>
        <taxon>Pseudomonadota</taxon>
        <taxon>Betaproteobacteria</taxon>
        <taxon>Burkholderiales</taxon>
        <taxon>Comamonadaceae</taxon>
        <taxon>Variovorax</taxon>
    </lineage>
</organism>
<feature type="transmembrane region" description="Helical" evidence="1">
    <location>
        <begin position="6"/>
        <end position="27"/>
    </location>
</feature>
<dbReference type="AlphaFoldDB" id="A0A5Q0LZQ0"/>
<keyword evidence="1" id="KW-0812">Transmembrane</keyword>
<dbReference type="EMBL" id="CP045644">
    <property type="protein sequence ID" value="QFZ82609.1"/>
    <property type="molecule type" value="Genomic_DNA"/>
</dbReference>
<dbReference type="Proteomes" id="UP000326780">
    <property type="component" value="Chromosome"/>
</dbReference>
<evidence type="ECO:0000256" key="1">
    <source>
        <dbReference type="SAM" id="Phobius"/>
    </source>
</evidence>
<keyword evidence="1" id="KW-0472">Membrane</keyword>
<keyword evidence="1" id="KW-1133">Transmembrane helix</keyword>
<proteinExistence type="predicted"/>
<protein>
    <submittedName>
        <fullName evidence="2">Uncharacterized protein</fullName>
    </submittedName>
</protein>
<gene>
    <name evidence="2" type="ORF">GFK26_07475</name>
</gene>
<accession>A0A5Q0LZQ0</accession>
<dbReference type="Pfam" id="PF19723">
    <property type="entry name" value="DUF6216"/>
    <property type="match status" value="1"/>
</dbReference>
<reference evidence="2 3" key="1">
    <citation type="submission" date="2019-10" db="EMBL/GenBank/DDBJ databases">
        <title>Complete genome sequence of Variovorax paradoxus 5C-2.</title>
        <authorList>
            <person name="Gogoleva N.E."/>
            <person name="Balkin A.S."/>
        </authorList>
    </citation>
    <scope>NUCLEOTIDE SEQUENCE [LARGE SCALE GENOMIC DNA]</scope>
    <source>
        <strain evidence="2 3">5C-2</strain>
    </source>
</reference>
<dbReference type="InterPro" id="IPR046188">
    <property type="entry name" value="DUF6216"/>
</dbReference>
<name>A0A5Q0LZQ0_VARPD</name>
<evidence type="ECO:0000313" key="3">
    <source>
        <dbReference type="Proteomes" id="UP000326780"/>
    </source>
</evidence>
<dbReference type="RefSeq" id="WP_153281439.1">
    <property type="nucleotide sequence ID" value="NZ_CP045644.1"/>
</dbReference>
<feature type="transmembrane region" description="Helical" evidence="1">
    <location>
        <begin position="125"/>
        <end position="146"/>
    </location>
</feature>
<feature type="transmembrane region" description="Helical" evidence="1">
    <location>
        <begin position="234"/>
        <end position="252"/>
    </location>
</feature>